<protein>
    <submittedName>
        <fullName evidence="1">Uncharacterized protein</fullName>
    </submittedName>
</protein>
<organism evidence="1 2">
    <name type="scientific">Pluteus cervinus</name>
    <dbReference type="NCBI Taxonomy" id="181527"/>
    <lineage>
        <taxon>Eukaryota</taxon>
        <taxon>Fungi</taxon>
        <taxon>Dikarya</taxon>
        <taxon>Basidiomycota</taxon>
        <taxon>Agaricomycotina</taxon>
        <taxon>Agaricomycetes</taxon>
        <taxon>Agaricomycetidae</taxon>
        <taxon>Agaricales</taxon>
        <taxon>Pluteineae</taxon>
        <taxon>Pluteaceae</taxon>
        <taxon>Pluteus</taxon>
    </lineage>
</organism>
<dbReference type="EMBL" id="ML208360">
    <property type="protein sequence ID" value="TFK68056.1"/>
    <property type="molecule type" value="Genomic_DNA"/>
</dbReference>
<gene>
    <name evidence="1" type="ORF">BDN72DRAFT_888691</name>
</gene>
<dbReference type="Proteomes" id="UP000308600">
    <property type="component" value="Unassembled WGS sequence"/>
</dbReference>
<evidence type="ECO:0000313" key="2">
    <source>
        <dbReference type="Proteomes" id="UP000308600"/>
    </source>
</evidence>
<sequence>MTDVQDIEAVTTQVKIDGQPDQKTRKYDRQLRLWAASGQSALENARILAISATATSTSILKNLVLPGIGHFTILDPQQVTPQDAGNNFFLEGQNSIGKSRAKEATRLLAELNEDVNSAADERSLEEILESETGREWIKEFTLIIAHNLEKGLLDRLAKLLWEDAKSPTLVVVRSAGFLAEFYIQFHEHTIIDSHSDSTPSLRIDKPFPALLDYALSLDFDKMDPTDHGHVPYVYILVRALEEWKKTHDGKPPQAYSDKKAFKASILSKKFKQDEENFDEAEAQAYRTWSVTGVPSEIQALFKDPLSPSSAANAATPLTPDSPPFFHLLDALRRFTEKEPFVLPLTSTLPDMKANTESYIHLQKLYKKRSEEERDVIRELVKETGGEVDDATLDLFVRNAHAVKVMRGKRWGVLDESEEALGNAVDPSGKPLSIHLALSALSEITAKQISPLTVEAVTKEAQTILPKGKELPEDWDNIVGEMHVFSPTADLPNTAAFLGGMVAQEVIKMITRQYIPIDGYCTADLIETWTGILLA</sequence>
<reference evidence="1 2" key="1">
    <citation type="journal article" date="2019" name="Nat. Ecol. Evol.">
        <title>Megaphylogeny resolves global patterns of mushroom evolution.</title>
        <authorList>
            <person name="Varga T."/>
            <person name="Krizsan K."/>
            <person name="Foldi C."/>
            <person name="Dima B."/>
            <person name="Sanchez-Garcia M."/>
            <person name="Sanchez-Ramirez S."/>
            <person name="Szollosi G.J."/>
            <person name="Szarkandi J.G."/>
            <person name="Papp V."/>
            <person name="Albert L."/>
            <person name="Andreopoulos W."/>
            <person name="Angelini C."/>
            <person name="Antonin V."/>
            <person name="Barry K.W."/>
            <person name="Bougher N.L."/>
            <person name="Buchanan P."/>
            <person name="Buyck B."/>
            <person name="Bense V."/>
            <person name="Catcheside P."/>
            <person name="Chovatia M."/>
            <person name="Cooper J."/>
            <person name="Damon W."/>
            <person name="Desjardin D."/>
            <person name="Finy P."/>
            <person name="Geml J."/>
            <person name="Haridas S."/>
            <person name="Hughes K."/>
            <person name="Justo A."/>
            <person name="Karasinski D."/>
            <person name="Kautmanova I."/>
            <person name="Kiss B."/>
            <person name="Kocsube S."/>
            <person name="Kotiranta H."/>
            <person name="LaButti K.M."/>
            <person name="Lechner B.E."/>
            <person name="Liimatainen K."/>
            <person name="Lipzen A."/>
            <person name="Lukacs Z."/>
            <person name="Mihaltcheva S."/>
            <person name="Morgado L.N."/>
            <person name="Niskanen T."/>
            <person name="Noordeloos M.E."/>
            <person name="Ohm R.A."/>
            <person name="Ortiz-Santana B."/>
            <person name="Ovrebo C."/>
            <person name="Racz N."/>
            <person name="Riley R."/>
            <person name="Savchenko A."/>
            <person name="Shiryaev A."/>
            <person name="Soop K."/>
            <person name="Spirin V."/>
            <person name="Szebenyi C."/>
            <person name="Tomsovsky M."/>
            <person name="Tulloss R.E."/>
            <person name="Uehling J."/>
            <person name="Grigoriev I.V."/>
            <person name="Vagvolgyi C."/>
            <person name="Papp T."/>
            <person name="Martin F.M."/>
            <person name="Miettinen O."/>
            <person name="Hibbett D.S."/>
            <person name="Nagy L.G."/>
        </authorList>
    </citation>
    <scope>NUCLEOTIDE SEQUENCE [LARGE SCALE GENOMIC DNA]</scope>
    <source>
        <strain evidence="1 2">NL-1719</strain>
    </source>
</reference>
<evidence type="ECO:0000313" key="1">
    <source>
        <dbReference type="EMBL" id="TFK68056.1"/>
    </source>
</evidence>
<accession>A0ACD3ARX0</accession>
<proteinExistence type="predicted"/>
<keyword evidence="2" id="KW-1185">Reference proteome</keyword>
<name>A0ACD3ARX0_9AGAR</name>